<dbReference type="GO" id="GO:0140104">
    <property type="term" value="F:molecular carrier activity"/>
    <property type="evidence" value="ECO:0007669"/>
    <property type="project" value="InterPro"/>
</dbReference>
<keyword evidence="5" id="KW-0574">Periplasm</keyword>
<dbReference type="GO" id="GO:0042597">
    <property type="term" value="C:periplasmic space"/>
    <property type="evidence" value="ECO:0007669"/>
    <property type="project" value="UniProtKB-SubCell"/>
</dbReference>
<dbReference type="NCBIfam" id="NF008106">
    <property type="entry name" value="PRK10852.1"/>
    <property type="match status" value="1"/>
</dbReference>
<organism evidence="6 7">
    <name type="scientific">Termitidicoccus mucosus</name>
    <dbReference type="NCBI Taxonomy" id="1184151"/>
    <lineage>
        <taxon>Bacteria</taxon>
        <taxon>Pseudomonadati</taxon>
        <taxon>Verrucomicrobiota</taxon>
        <taxon>Opitutia</taxon>
        <taxon>Opitutales</taxon>
        <taxon>Opitutaceae</taxon>
        <taxon>Termitidicoccus</taxon>
    </lineage>
</organism>
<keyword evidence="3" id="KW-0813">Transport</keyword>
<evidence type="ECO:0000313" key="7">
    <source>
        <dbReference type="Proteomes" id="UP000078486"/>
    </source>
</evidence>
<keyword evidence="4" id="KW-0732">Signal</keyword>
<dbReference type="STRING" id="1184151.AW736_04865"/>
<dbReference type="PANTHER" id="PTHR30368">
    <property type="entry name" value="SULFATE-BINDING PROTEIN"/>
    <property type="match status" value="1"/>
</dbReference>
<dbReference type="NCBIfam" id="TIGR00971">
    <property type="entry name" value="3a0106s03"/>
    <property type="match status" value="1"/>
</dbReference>
<dbReference type="OrthoDB" id="9802127at2"/>
<comment type="similarity">
    <text evidence="2">Belongs to the prokaryotic sulfate-binding protein family.</text>
</comment>
<dbReference type="Gene3D" id="3.40.190.10">
    <property type="entry name" value="Periplasmic binding protein-like II"/>
    <property type="match status" value="2"/>
</dbReference>
<evidence type="ECO:0000256" key="4">
    <source>
        <dbReference type="ARBA" id="ARBA00022729"/>
    </source>
</evidence>
<gene>
    <name evidence="6" type="ORF">AW736_04865</name>
</gene>
<evidence type="ECO:0000256" key="3">
    <source>
        <dbReference type="ARBA" id="ARBA00022448"/>
    </source>
</evidence>
<accession>A0A178IMK9</accession>
<dbReference type="NCBIfam" id="NF008022">
    <property type="entry name" value="PRK10752.1"/>
    <property type="match status" value="1"/>
</dbReference>
<dbReference type="PROSITE" id="PS00401">
    <property type="entry name" value="PROK_SULFATE_BIND_1"/>
    <property type="match status" value="1"/>
</dbReference>
<proteinExistence type="inferred from homology"/>
<dbReference type="AlphaFoldDB" id="A0A178IMK9"/>
<reference evidence="6 7" key="1">
    <citation type="submission" date="2016-01" db="EMBL/GenBank/DDBJ databases">
        <title>High potential of lignocellulose degradation of a new Verrucomicrobia species.</title>
        <authorList>
            <person name="Wang Y."/>
            <person name="Shi Y."/>
            <person name="Qiu Z."/>
            <person name="Liu S."/>
            <person name="Yang H."/>
        </authorList>
    </citation>
    <scope>NUCLEOTIDE SEQUENCE [LARGE SCALE GENOMIC DNA]</scope>
    <source>
        <strain evidence="6 7">TSB47</strain>
    </source>
</reference>
<dbReference type="GO" id="GO:1902358">
    <property type="term" value="P:sulfate transmembrane transport"/>
    <property type="evidence" value="ECO:0007669"/>
    <property type="project" value="InterPro"/>
</dbReference>
<dbReference type="PANTHER" id="PTHR30368:SF1">
    <property type="entry name" value="THIOSULFATE-BINDING PROTEIN"/>
    <property type="match status" value="1"/>
</dbReference>
<dbReference type="RefSeq" id="WP_068769102.1">
    <property type="nucleotide sequence ID" value="NZ_CP109796.1"/>
</dbReference>
<evidence type="ECO:0000256" key="2">
    <source>
        <dbReference type="ARBA" id="ARBA00006099"/>
    </source>
</evidence>
<name>A0A178IMK9_9BACT</name>
<sequence>MSHHTSALPSPSRVFARTRLLGAAFIATAVLACLASPVPVARAQQEILNTSYDISRELFTDVNKVFVPYWKTKTGQDVAVKQSHAGSSRQARAILEGLQADVVTFNTFTDVQLLADNGFVAKDWPARFPHNASPFYSVHSILVRTGNPKAIRDWDDLARPGVSIVQVNPKLGGNGRYAVLAYYAHALRANHGDHAKARAFLKSVLANVIVFESGGRSATTTFTERGIGDALINFESETLALSTAGRDKFQAVTPGVSILSEFPVAVVEKNAEKRGTSALARGYLEYLYTPEAQEVIARNFYRPRDAAVAARHAARLQPVEALEVGSVFGGWEKATADFFANGALVDTLLKEIAAEKR</sequence>
<keyword evidence="7" id="KW-1185">Reference proteome</keyword>
<evidence type="ECO:0000256" key="5">
    <source>
        <dbReference type="ARBA" id="ARBA00022764"/>
    </source>
</evidence>
<dbReference type="Proteomes" id="UP000078486">
    <property type="component" value="Unassembled WGS sequence"/>
</dbReference>
<comment type="caution">
    <text evidence="6">The sequence shown here is derived from an EMBL/GenBank/DDBJ whole genome shotgun (WGS) entry which is preliminary data.</text>
</comment>
<dbReference type="Pfam" id="PF13531">
    <property type="entry name" value="SBP_bac_11"/>
    <property type="match status" value="1"/>
</dbReference>
<dbReference type="EMBL" id="LRRQ01000040">
    <property type="protein sequence ID" value="OAM91110.1"/>
    <property type="molecule type" value="Genomic_DNA"/>
</dbReference>
<dbReference type="InterPro" id="IPR000957">
    <property type="entry name" value="Sulphate/thiosulphate-bd_CS"/>
</dbReference>
<comment type="subcellular location">
    <subcellularLocation>
        <location evidence="1">Periplasm</location>
    </subcellularLocation>
</comment>
<evidence type="ECO:0000313" key="6">
    <source>
        <dbReference type="EMBL" id="OAM91110.1"/>
    </source>
</evidence>
<dbReference type="InterPro" id="IPR005669">
    <property type="entry name" value="Thiosulph/SO4-bd"/>
</dbReference>
<dbReference type="SUPFAM" id="SSF53850">
    <property type="entry name" value="Periplasmic binding protein-like II"/>
    <property type="match status" value="1"/>
</dbReference>
<evidence type="ECO:0000256" key="1">
    <source>
        <dbReference type="ARBA" id="ARBA00004418"/>
    </source>
</evidence>
<protein>
    <submittedName>
        <fullName evidence="6">Thiosulfate transporter subunit</fullName>
    </submittedName>
</protein>